<name>A0A0D3G3A6_9ORYZ</name>
<reference evidence="1" key="2">
    <citation type="submission" date="2015-03" db="UniProtKB">
        <authorList>
            <consortium name="EnsemblPlants"/>
        </authorList>
    </citation>
    <scope>IDENTIFICATION</scope>
</reference>
<evidence type="ECO:0000313" key="2">
    <source>
        <dbReference type="Proteomes" id="UP000026960"/>
    </source>
</evidence>
<accession>A0A0D3G3A6</accession>
<keyword evidence="2" id="KW-1185">Reference proteome</keyword>
<dbReference type="EnsemblPlants" id="OBART05G03490.1">
    <property type="protein sequence ID" value="OBART05G03490.1"/>
    <property type="gene ID" value="OBART05G03490"/>
</dbReference>
<sequence>MRKHQHLLLPISISMGWLRKQWILSLRISDVKAGFETMFRSAIPKRICFGGMKKKNAKGHPIISHATERCAAGFYLNAMDFGVEAQHLSAIFHGVNVNGLDIDMVGRSAKAYGAKV</sequence>
<dbReference type="HOGENOM" id="CLU_2100631_0_0_1"/>
<reference evidence="1" key="1">
    <citation type="journal article" date="2009" name="Rice">
        <title>De Novo Next Generation Sequencing of Plant Genomes.</title>
        <authorList>
            <person name="Rounsley S."/>
            <person name="Marri P.R."/>
            <person name="Yu Y."/>
            <person name="He R."/>
            <person name="Sisneros N."/>
            <person name="Goicoechea J.L."/>
            <person name="Lee S.J."/>
            <person name="Angelova A."/>
            <person name="Kudrna D."/>
            <person name="Luo M."/>
            <person name="Affourtit J."/>
            <person name="Desany B."/>
            <person name="Knight J."/>
            <person name="Niazi F."/>
            <person name="Egholm M."/>
            <person name="Wing R.A."/>
        </authorList>
    </citation>
    <scope>NUCLEOTIDE SEQUENCE [LARGE SCALE GENOMIC DNA]</scope>
    <source>
        <strain evidence="1">cv. IRGC 105608</strain>
    </source>
</reference>
<dbReference type="PaxDb" id="65489-OBART05G03490.1"/>
<dbReference type="Proteomes" id="UP000026960">
    <property type="component" value="Chromosome 5"/>
</dbReference>
<dbReference type="Gramene" id="OBART05G03490.1">
    <property type="protein sequence ID" value="OBART05G03490.1"/>
    <property type="gene ID" value="OBART05G03490"/>
</dbReference>
<dbReference type="AlphaFoldDB" id="A0A0D3G3A6"/>
<proteinExistence type="predicted"/>
<protein>
    <submittedName>
        <fullName evidence="1">Uncharacterized protein</fullName>
    </submittedName>
</protein>
<organism evidence="1">
    <name type="scientific">Oryza barthii</name>
    <dbReference type="NCBI Taxonomy" id="65489"/>
    <lineage>
        <taxon>Eukaryota</taxon>
        <taxon>Viridiplantae</taxon>
        <taxon>Streptophyta</taxon>
        <taxon>Embryophyta</taxon>
        <taxon>Tracheophyta</taxon>
        <taxon>Spermatophyta</taxon>
        <taxon>Magnoliopsida</taxon>
        <taxon>Liliopsida</taxon>
        <taxon>Poales</taxon>
        <taxon>Poaceae</taxon>
        <taxon>BOP clade</taxon>
        <taxon>Oryzoideae</taxon>
        <taxon>Oryzeae</taxon>
        <taxon>Oryzinae</taxon>
        <taxon>Oryza</taxon>
    </lineage>
</organism>
<evidence type="ECO:0000313" key="1">
    <source>
        <dbReference type="EnsemblPlants" id="OBART05G03490.1"/>
    </source>
</evidence>